<comment type="caution">
    <text evidence="2">The sequence shown here is derived from an EMBL/GenBank/DDBJ whole genome shotgun (WGS) entry which is preliminary data.</text>
</comment>
<feature type="transmembrane region" description="Helical" evidence="1">
    <location>
        <begin position="141"/>
        <end position="164"/>
    </location>
</feature>
<evidence type="ECO:0008006" key="4">
    <source>
        <dbReference type="Google" id="ProtNLM"/>
    </source>
</evidence>
<dbReference type="InterPro" id="IPR026898">
    <property type="entry name" value="PrsW"/>
</dbReference>
<keyword evidence="1" id="KW-1133">Transmembrane helix</keyword>
<accession>A0A1G2MZ65</accession>
<evidence type="ECO:0000313" key="3">
    <source>
        <dbReference type="Proteomes" id="UP000178089"/>
    </source>
</evidence>
<feature type="transmembrane region" description="Helical" evidence="1">
    <location>
        <begin position="72"/>
        <end position="90"/>
    </location>
</feature>
<feature type="transmembrane region" description="Helical" evidence="1">
    <location>
        <begin position="37"/>
        <end position="60"/>
    </location>
</feature>
<dbReference type="PANTHER" id="PTHR36844">
    <property type="entry name" value="PROTEASE PRSW"/>
    <property type="match status" value="1"/>
</dbReference>
<dbReference type="STRING" id="1802315.A3F51_00730"/>
<dbReference type="PANTHER" id="PTHR36844:SF1">
    <property type="entry name" value="PROTEASE PRSW"/>
    <property type="match status" value="1"/>
</dbReference>
<feature type="transmembrane region" description="Helical" evidence="1">
    <location>
        <begin position="6"/>
        <end position="25"/>
    </location>
</feature>
<dbReference type="Pfam" id="PF13367">
    <property type="entry name" value="PrsW-protease"/>
    <property type="match status" value="1"/>
</dbReference>
<dbReference type="EMBL" id="MHRT01000005">
    <property type="protein sequence ID" value="OHA29128.1"/>
    <property type="molecule type" value="Genomic_DNA"/>
</dbReference>
<organism evidence="2 3">
    <name type="scientific">Candidatus Taylorbacteria bacterium RIFCSPHIGHO2_12_FULL_45_16</name>
    <dbReference type="NCBI Taxonomy" id="1802315"/>
    <lineage>
        <taxon>Bacteria</taxon>
        <taxon>Candidatus Tayloriibacteriota</taxon>
    </lineage>
</organism>
<keyword evidence="1" id="KW-0812">Transmembrane</keyword>
<gene>
    <name evidence="2" type="ORF">A3F51_00730</name>
</gene>
<dbReference type="GO" id="GO:0008233">
    <property type="term" value="F:peptidase activity"/>
    <property type="evidence" value="ECO:0007669"/>
    <property type="project" value="InterPro"/>
</dbReference>
<protein>
    <recommendedName>
        <fullName evidence="4">Protease PrsW</fullName>
    </recommendedName>
</protein>
<name>A0A1G2MZ65_9BACT</name>
<dbReference type="Proteomes" id="UP000178089">
    <property type="component" value="Unassembled WGS sequence"/>
</dbReference>
<feature type="transmembrane region" description="Helical" evidence="1">
    <location>
        <begin position="199"/>
        <end position="218"/>
    </location>
</feature>
<proteinExistence type="predicted"/>
<keyword evidence="1" id="KW-0472">Membrane</keyword>
<evidence type="ECO:0000313" key="2">
    <source>
        <dbReference type="EMBL" id="OHA29128.1"/>
    </source>
</evidence>
<dbReference type="AlphaFoldDB" id="A0A1G2MZ65"/>
<evidence type="ECO:0000256" key="1">
    <source>
        <dbReference type="SAM" id="Phobius"/>
    </source>
</evidence>
<feature type="transmembrane region" description="Helical" evidence="1">
    <location>
        <begin position="102"/>
        <end position="121"/>
    </location>
</feature>
<feature type="transmembrane region" description="Helical" evidence="1">
    <location>
        <begin position="171"/>
        <end position="193"/>
    </location>
</feature>
<sequence length="229" mass="25310">MSSTALLYALLSGILPSFIWIFFWLREDRQYPEPRSLLVACFFGGMLAVGAAVFIEQYIAKIYTDPTIRYTLWAATEEILKFIAIALIGIRSQANDEPIDAMIYCIVVALGFAALENALFIMGPLSDGEIARSIVTGNMRFMGATLLHVVSSASIGFSIGYFFYHGRIVKIIAAVIGIIGAIAIHAIFNLSIIEASSNSTLQTFSWIWGAVVIMIILFEEIKVVRPKLW</sequence>
<reference evidence="2 3" key="1">
    <citation type="journal article" date="2016" name="Nat. Commun.">
        <title>Thousands of microbial genomes shed light on interconnected biogeochemical processes in an aquifer system.</title>
        <authorList>
            <person name="Anantharaman K."/>
            <person name="Brown C.T."/>
            <person name="Hug L.A."/>
            <person name="Sharon I."/>
            <person name="Castelle C.J."/>
            <person name="Probst A.J."/>
            <person name="Thomas B.C."/>
            <person name="Singh A."/>
            <person name="Wilkins M.J."/>
            <person name="Karaoz U."/>
            <person name="Brodie E.L."/>
            <person name="Williams K.H."/>
            <person name="Hubbard S.S."/>
            <person name="Banfield J.F."/>
        </authorList>
    </citation>
    <scope>NUCLEOTIDE SEQUENCE [LARGE SCALE GENOMIC DNA]</scope>
</reference>